<accession>A0ACB8QN08</accession>
<evidence type="ECO:0000313" key="1">
    <source>
        <dbReference type="EMBL" id="KAI0033236.1"/>
    </source>
</evidence>
<reference evidence="1" key="2">
    <citation type="journal article" date="2022" name="New Phytol.">
        <title>Evolutionary transition to the ectomycorrhizal habit in the genomes of a hyperdiverse lineage of mushroom-forming fungi.</title>
        <authorList>
            <person name="Looney B."/>
            <person name="Miyauchi S."/>
            <person name="Morin E."/>
            <person name="Drula E."/>
            <person name="Courty P.E."/>
            <person name="Kohler A."/>
            <person name="Kuo A."/>
            <person name="LaButti K."/>
            <person name="Pangilinan J."/>
            <person name="Lipzen A."/>
            <person name="Riley R."/>
            <person name="Andreopoulos W."/>
            <person name="He G."/>
            <person name="Johnson J."/>
            <person name="Nolan M."/>
            <person name="Tritt A."/>
            <person name="Barry K.W."/>
            <person name="Grigoriev I.V."/>
            <person name="Nagy L.G."/>
            <person name="Hibbett D."/>
            <person name="Henrissat B."/>
            <person name="Matheny P.B."/>
            <person name="Labbe J."/>
            <person name="Martin F.M."/>
        </authorList>
    </citation>
    <scope>NUCLEOTIDE SEQUENCE</scope>
    <source>
        <strain evidence="1">EC-137</strain>
    </source>
</reference>
<keyword evidence="2" id="KW-1185">Reference proteome</keyword>
<evidence type="ECO:0000313" key="2">
    <source>
        <dbReference type="Proteomes" id="UP000814128"/>
    </source>
</evidence>
<gene>
    <name evidence="1" type="ORF">K488DRAFT_85079</name>
</gene>
<dbReference type="EMBL" id="MU273524">
    <property type="protein sequence ID" value="KAI0033236.1"/>
    <property type="molecule type" value="Genomic_DNA"/>
</dbReference>
<comment type="caution">
    <text evidence="1">The sequence shown here is derived from an EMBL/GenBank/DDBJ whole genome shotgun (WGS) entry which is preliminary data.</text>
</comment>
<organism evidence="1 2">
    <name type="scientific">Vararia minispora EC-137</name>
    <dbReference type="NCBI Taxonomy" id="1314806"/>
    <lineage>
        <taxon>Eukaryota</taxon>
        <taxon>Fungi</taxon>
        <taxon>Dikarya</taxon>
        <taxon>Basidiomycota</taxon>
        <taxon>Agaricomycotina</taxon>
        <taxon>Agaricomycetes</taxon>
        <taxon>Russulales</taxon>
        <taxon>Lachnocladiaceae</taxon>
        <taxon>Vararia</taxon>
    </lineage>
</organism>
<protein>
    <submittedName>
        <fullName evidence="1">Uncharacterized protein</fullName>
    </submittedName>
</protein>
<reference evidence="1" key="1">
    <citation type="submission" date="2021-02" db="EMBL/GenBank/DDBJ databases">
        <authorList>
            <consortium name="DOE Joint Genome Institute"/>
            <person name="Ahrendt S."/>
            <person name="Looney B.P."/>
            <person name="Miyauchi S."/>
            <person name="Morin E."/>
            <person name="Drula E."/>
            <person name="Courty P.E."/>
            <person name="Chicoki N."/>
            <person name="Fauchery L."/>
            <person name="Kohler A."/>
            <person name="Kuo A."/>
            <person name="Labutti K."/>
            <person name="Pangilinan J."/>
            <person name="Lipzen A."/>
            <person name="Riley R."/>
            <person name="Andreopoulos W."/>
            <person name="He G."/>
            <person name="Johnson J."/>
            <person name="Barry K.W."/>
            <person name="Grigoriev I.V."/>
            <person name="Nagy L."/>
            <person name="Hibbett D."/>
            <person name="Henrissat B."/>
            <person name="Matheny P.B."/>
            <person name="Labbe J."/>
            <person name="Martin F."/>
        </authorList>
    </citation>
    <scope>NUCLEOTIDE SEQUENCE</scope>
    <source>
        <strain evidence="1">EC-137</strain>
    </source>
</reference>
<dbReference type="Proteomes" id="UP000814128">
    <property type="component" value="Unassembled WGS sequence"/>
</dbReference>
<name>A0ACB8QN08_9AGAM</name>
<sequence>MDELFWLLSLSELVFALSQRVRTRQSASPSAAAVTPGPDVNKLVVLFGSPFIGLVDFIVNAVNVFNSLPMSQTFAPKHGDFYVWVERQLHIDAQLVCPEDVERGKEIVHSRSKASFDKPVRITGFKPIPGDNEDVHICSIPNSEFSIRLFGKYMEDKRQYGLDFIRTSTGKSENSPFQYDLFTVPDPDAQTAGPIFGPRSGRLFSVESGLGLEPSEIRPGAERFILSEGMCCLLKRKGHRDVYFKVPVRIRPKASFKYDADILEFKTALIAPE</sequence>
<proteinExistence type="predicted"/>